<keyword evidence="3" id="KW-0444">Lipid biosynthesis</keyword>
<dbReference type="EC" id="2.3.1.225" evidence="15"/>
<proteinExistence type="inferred from homology"/>
<comment type="function">
    <text evidence="12">Catalyzes the key rate-limiting step in the CDP-choline pathway for phosphatidylcholine biosynthesis.</text>
</comment>
<dbReference type="NCBIfam" id="TIGR00125">
    <property type="entry name" value="cyt_tran_rel"/>
    <property type="match status" value="1"/>
</dbReference>
<evidence type="ECO:0000256" key="9">
    <source>
        <dbReference type="ARBA" id="ARBA00023136"/>
    </source>
</evidence>
<evidence type="ECO:0000256" key="15">
    <source>
        <dbReference type="RuleBase" id="RU079119"/>
    </source>
</evidence>
<comment type="domain">
    <text evidence="15">The DHHC domain is required for palmitoyltransferase activity.</text>
</comment>
<accession>A0ABU7DWQ3</accession>
<evidence type="ECO:0000313" key="20">
    <source>
        <dbReference type="Proteomes" id="UP001352852"/>
    </source>
</evidence>
<dbReference type="EMBL" id="JAHUTJ010041033">
    <property type="protein sequence ID" value="MED6279482.1"/>
    <property type="molecule type" value="Genomic_DNA"/>
</dbReference>
<organism evidence="19 20">
    <name type="scientific">Characodon lateralis</name>
    <dbReference type="NCBI Taxonomy" id="208331"/>
    <lineage>
        <taxon>Eukaryota</taxon>
        <taxon>Metazoa</taxon>
        <taxon>Chordata</taxon>
        <taxon>Craniata</taxon>
        <taxon>Vertebrata</taxon>
        <taxon>Euteleostomi</taxon>
        <taxon>Actinopterygii</taxon>
        <taxon>Neopterygii</taxon>
        <taxon>Teleostei</taxon>
        <taxon>Neoteleostei</taxon>
        <taxon>Acanthomorphata</taxon>
        <taxon>Ovalentaria</taxon>
        <taxon>Atherinomorphae</taxon>
        <taxon>Cyprinodontiformes</taxon>
        <taxon>Goodeidae</taxon>
        <taxon>Characodon</taxon>
    </lineage>
</organism>
<evidence type="ECO:0000256" key="1">
    <source>
        <dbReference type="ARBA" id="ARBA00004141"/>
    </source>
</evidence>
<sequence>MARRRRGRSSNNNQHQHTPQNRRGGGGIRKALREPAPFAKPTGYEAVIPREKLTIAQARKGTPAHRPVRVYADGIFDLFHSGHARALMQAKNVFPNTYLIVGVCSDELTHKLKGYTVMTEDERYEALRHCRYVDEVVRDAPWTITPEFLEKHKIDFVAHDDIPYTSAGSDDVYKHIKEAGMFVVTQRTEGISTSDLITRIVRDYDIYVRRNLQRGYTARELNVGFLNENKYRLQNQVDKMKETVRTVEEKSKHFVNRVEEKSQDLIHKWEEKSREFISNFLELFGPDRAWHAIQERSGRMLQALSPYSSPRGSPSSSPSRRRSVSPDSLQSSASPPSSPSSPKKRTRSSVKATSGFLYRVEGQPVPLSSSLQARGGVHPGQCCKRALNWVPVLFINMVVAWSYYAYVVELCVYTIPNNAERISYLVLFHIFLAMFMWSYWKTIWSKPSSPSVAFALPRAERELYEKEQRAEMQQDILKKAVRTLPVYTRTAGGAVRYCDFCQVIKPDRSHHCSTCEMCVLKMDHHCPWVNNCVGFSNYKFFILFLAYATLYCVVICATVVQYFIKFWTKQLPDTHAKFHILFLFFVAALFFISIVSLYSYHMWLVGKNRTTIEAFRAPIFANGPDKNGFSLGFKRNVAEVFGEQAKYWFFPVFSSQGDGHSFVTRLVHIDPEQANSVLQQNGKIPMDGETNLCVVADDVPDAEGNIKEKTDGGQMVAVTVDREP</sequence>
<evidence type="ECO:0000256" key="11">
    <source>
        <dbReference type="ARBA" id="ARBA00023264"/>
    </source>
</evidence>
<keyword evidence="10" id="KW-0594">Phospholipid biosynthesis</keyword>
<evidence type="ECO:0000256" key="4">
    <source>
        <dbReference type="ARBA" id="ARBA00022679"/>
    </source>
</evidence>
<name>A0ABU7DWQ3_9TELE</name>
<evidence type="ECO:0000313" key="19">
    <source>
        <dbReference type="EMBL" id="MED6279482.1"/>
    </source>
</evidence>
<evidence type="ECO:0000256" key="12">
    <source>
        <dbReference type="ARBA" id="ARBA00025501"/>
    </source>
</evidence>
<feature type="domain" description="Cytidyltransferase-like" evidence="17">
    <location>
        <begin position="71"/>
        <end position="199"/>
    </location>
</feature>
<feature type="transmembrane region" description="Helical" evidence="15">
    <location>
        <begin position="576"/>
        <end position="600"/>
    </location>
</feature>
<feature type="compositionally biased region" description="Low complexity" evidence="16">
    <location>
        <begin position="325"/>
        <end position="335"/>
    </location>
</feature>
<keyword evidence="11" id="KW-1208">Phospholipid metabolism</keyword>
<reference evidence="19 20" key="1">
    <citation type="submission" date="2021-06" db="EMBL/GenBank/DDBJ databases">
        <authorList>
            <person name="Palmer J.M."/>
        </authorList>
    </citation>
    <scope>NUCLEOTIDE SEQUENCE [LARGE SCALE GENOMIC DNA]</scope>
    <source>
        <strain evidence="19 20">CL_MEX2019</strain>
        <tissue evidence="19">Muscle</tissue>
    </source>
</reference>
<keyword evidence="4 15" id="KW-0808">Transferase</keyword>
<comment type="catalytic activity">
    <reaction evidence="15">
        <text>L-cysteinyl-[protein] + hexadecanoyl-CoA = S-hexadecanoyl-L-cysteinyl-[protein] + CoA</text>
        <dbReference type="Rhea" id="RHEA:36683"/>
        <dbReference type="Rhea" id="RHEA-COMP:10131"/>
        <dbReference type="Rhea" id="RHEA-COMP:11032"/>
        <dbReference type="ChEBI" id="CHEBI:29950"/>
        <dbReference type="ChEBI" id="CHEBI:57287"/>
        <dbReference type="ChEBI" id="CHEBI:57379"/>
        <dbReference type="ChEBI" id="CHEBI:74151"/>
        <dbReference type="EC" id="2.3.1.225"/>
    </reaction>
</comment>
<comment type="similarity">
    <text evidence="15">Belongs to the DHHC palmitoyltransferase family.</text>
</comment>
<evidence type="ECO:0000256" key="13">
    <source>
        <dbReference type="ARBA" id="ARBA00025706"/>
    </source>
</evidence>
<gene>
    <name evidence="19" type="ORF">CHARACLAT_001287</name>
</gene>
<dbReference type="Proteomes" id="UP001352852">
    <property type="component" value="Unassembled WGS sequence"/>
</dbReference>
<evidence type="ECO:0000256" key="10">
    <source>
        <dbReference type="ARBA" id="ARBA00023209"/>
    </source>
</evidence>
<dbReference type="SUPFAM" id="SSF52374">
    <property type="entry name" value="Nucleotidylyl transferase"/>
    <property type="match status" value="1"/>
</dbReference>
<evidence type="ECO:0000256" key="6">
    <source>
        <dbReference type="ARBA" id="ARBA00022695"/>
    </source>
</evidence>
<keyword evidence="8" id="KW-0443">Lipid metabolism</keyword>
<dbReference type="PANTHER" id="PTHR10739">
    <property type="entry name" value="CYTIDYLYLTRANSFERASE"/>
    <property type="match status" value="1"/>
</dbReference>
<comment type="subcellular location">
    <subcellularLocation>
        <location evidence="1">Membrane</location>
        <topology evidence="1">Multi-pass membrane protein</topology>
    </subcellularLocation>
</comment>
<feature type="transmembrane region" description="Helical" evidence="15">
    <location>
        <begin position="540"/>
        <end position="564"/>
    </location>
</feature>
<evidence type="ECO:0000259" key="18">
    <source>
        <dbReference type="Pfam" id="PF01529"/>
    </source>
</evidence>
<dbReference type="PROSITE" id="PS50216">
    <property type="entry name" value="DHHC"/>
    <property type="match status" value="1"/>
</dbReference>
<comment type="caution">
    <text evidence="19">The sequence shown here is derived from an EMBL/GenBank/DDBJ whole genome shotgun (WGS) entry which is preliminary data.</text>
</comment>
<keyword evidence="9 15" id="KW-0472">Membrane</keyword>
<evidence type="ECO:0000256" key="7">
    <source>
        <dbReference type="ARBA" id="ARBA00022989"/>
    </source>
</evidence>
<comment type="pathway">
    <text evidence="13">Phospholipid metabolism; phosphatidylcholine biosynthesis; phosphatidylcholine from phosphocholine: step 1/2.</text>
</comment>
<dbReference type="InterPro" id="IPR045049">
    <property type="entry name" value="Pcy1-like"/>
</dbReference>
<dbReference type="Pfam" id="PF01529">
    <property type="entry name" value="DHHC"/>
    <property type="match status" value="1"/>
</dbReference>
<feature type="region of interest" description="Disordered" evidence="16">
    <location>
        <begin position="1"/>
        <end position="29"/>
    </location>
</feature>
<evidence type="ECO:0000256" key="8">
    <source>
        <dbReference type="ARBA" id="ARBA00023098"/>
    </source>
</evidence>
<evidence type="ECO:0000256" key="5">
    <source>
        <dbReference type="ARBA" id="ARBA00022692"/>
    </source>
</evidence>
<keyword evidence="7 15" id="KW-1133">Transmembrane helix</keyword>
<feature type="transmembrane region" description="Helical" evidence="15">
    <location>
        <begin position="422"/>
        <end position="440"/>
    </location>
</feature>
<keyword evidence="20" id="KW-1185">Reference proteome</keyword>
<evidence type="ECO:0000256" key="14">
    <source>
        <dbReference type="ARBA" id="ARBA00048285"/>
    </source>
</evidence>
<comment type="similarity">
    <text evidence="2">Belongs to the cytidylyltransferase family.</text>
</comment>
<evidence type="ECO:0000256" key="16">
    <source>
        <dbReference type="SAM" id="MobiDB-lite"/>
    </source>
</evidence>
<protein>
    <recommendedName>
        <fullName evidence="15">Palmitoyltransferase</fullName>
        <ecNumber evidence="15">2.3.1.225</ecNumber>
    </recommendedName>
</protein>
<dbReference type="PANTHER" id="PTHR10739:SF27">
    <property type="entry name" value="CHOLINE-PHOSPHATE CYTIDYLYLTRANSFERASE"/>
    <property type="match status" value="1"/>
</dbReference>
<keyword evidence="6" id="KW-0548">Nucleotidyltransferase</keyword>
<keyword evidence="15" id="KW-0012">Acyltransferase</keyword>
<dbReference type="CDD" id="cd02174">
    <property type="entry name" value="CCT"/>
    <property type="match status" value="1"/>
</dbReference>
<dbReference type="InterPro" id="IPR014729">
    <property type="entry name" value="Rossmann-like_a/b/a_fold"/>
</dbReference>
<dbReference type="InterPro" id="IPR001594">
    <property type="entry name" value="Palmitoyltrfase_DHHC"/>
</dbReference>
<evidence type="ECO:0000256" key="3">
    <source>
        <dbReference type="ARBA" id="ARBA00022516"/>
    </source>
</evidence>
<feature type="domain" description="Palmitoyltransferase DHHC" evidence="18">
    <location>
        <begin position="496"/>
        <end position="615"/>
    </location>
</feature>
<evidence type="ECO:0000259" key="17">
    <source>
        <dbReference type="Pfam" id="PF01467"/>
    </source>
</evidence>
<comment type="catalytic activity">
    <reaction evidence="14">
        <text>phosphocholine + CTP + H(+) = CDP-choline + diphosphate</text>
        <dbReference type="Rhea" id="RHEA:18997"/>
        <dbReference type="ChEBI" id="CHEBI:15378"/>
        <dbReference type="ChEBI" id="CHEBI:33019"/>
        <dbReference type="ChEBI" id="CHEBI:37563"/>
        <dbReference type="ChEBI" id="CHEBI:58779"/>
        <dbReference type="ChEBI" id="CHEBI:295975"/>
        <dbReference type="EC" id="2.7.7.15"/>
    </reaction>
    <physiologicalReaction direction="left-to-right" evidence="14">
        <dbReference type="Rhea" id="RHEA:18998"/>
    </physiologicalReaction>
</comment>
<feature type="region of interest" description="Disordered" evidence="16">
    <location>
        <begin position="304"/>
        <end position="349"/>
    </location>
</feature>
<evidence type="ECO:0000256" key="2">
    <source>
        <dbReference type="ARBA" id="ARBA00010101"/>
    </source>
</evidence>
<feature type="transmembrane region" description="Helical" evidence="15">
    <location>
        <begin position="393"/>
        <end position="416"/>
    </location>
</feature>
<feature type="compositionally biased region" description="Low complexity" evidence="16">
    <location>
        <begin position="305"/>
        <end position="318"/>
    </location>
</feature>
<dbReference type="Pfam" id="PF01467">
    <property type="entry name" value="CTP_transf_like"/>
    <property type="match status" value="1"/>
</dbReference>
<dbReference type="InterPro" id="IPR004821">
    <property type="entry name" value="Cyt_trans-like"/>
</dbReference>
<keyword evidence="5 15" id="KW-0812">Transmembrane</keyword>
<dbReference type="InterPro" id="IPR041723">
    <property type="entry name" value="CCT"/>
</dbReference>
<dbReference type="Gene3D" id="3.40.50.620">
    <property type="entry name" value="HUPs"/>
    <property type="match status" value="1"/>
</dbReference>